<accession>A0A3A3A454</accession>
<dbReference type="SMART" id="SM00513">
    <property type="entry name" value="SAP"/>
    <property type="match status" value="1"/>
</dbReference>
<reference evidence="3" key="1">
    <citation type="submission" date="2017-02" db="EMBL/GenBank/DDBJ databases">
        <authorList>
            <person name="Tafer H."/>
            <person name="Lopandic K."/>
        </authorList>
    </citation>
    <scope>NUCLEOTIDE SEQUENCE [LARGE SCALE GENOMIC DNA]</scope>
    <source>
        <strain evidence="3">CBS 366.77</strain>
    </source>
</reference>
<name>A0A3A3A454_9EURO</name>
<evidence type="ECO:0000313" key="3">
    <source>
        <dbReference type="Proteomes" id="UP000266188"/>
    </source>
</evidence>
<evidence type="ECO:0000259" key="1">
    <source>
        <dbReference type="PROSITE" id="PS50800"/>
    </source>
</evidence>
<dbReference type="EMBL" id="MVGC01000092">
    <property type="protein sequence ID" value="RJE24131.1"/>
    <property type="molecule type" value="Genomic_DNA"/>
</dbReference>
<dbReference type="Gene3D" id="1.10.720.30">
    <property type="entry name" value="SAP domain"/>
    <property type="match status" value="1"/>
</dbReference>
<protein>
    <submittedName>
        <fullName evidence="2">SAP domain protein</fullName>
    </submittedName>
</protein>
<dbReference type="PROSITE" id="PS50800">
    <property type="entry name" value="SAP"/>
    <property type="match status" value="1"/>
</dbReference>
<dbReference type="STRING" id="2070753.A0A3A3A454"/>
<dbReference type="SUPFAM" id="SSF68906">
    <property type="entry name" value="SAP domain"/>
    <property type="match status" value="1"/>
</dbReference>
<dbReference type="AlphaFoldDB" id="A0A3A3A454"/>
<gene>
    <name evidence="2" type="ORF">PHISCL_03505</name>
</gene>
<dbReference type="Pfam" id="PF02037">
    <property type="entry name" value="SAP"/>
    <property type="match status" value="1"/>
</dbReference>
<feature type="domain" description="SAP" evidence="1">
    <location>
        <begin position="49"/>
        <end position="83"/>
    </location>
</feature>
<dbReference type="OrthoDB" id="3993201at2759"/>
<dbReference type="InterPro" id="IPR036361">
    <property type="entry name" value="SAP_dom_sf"/>
</dbReference>
<keyword evidence="3" id="KW-1185">Reference proteome</keyword>
<dbReference type="Proteomes" id="UP000266188">
    <property type="component" value="Unassembled WGS sequence"/>
</dbReference>
<dbReference type="InterPro" id="IPR003034">
    <property type="entry name" value="SAP_dom"/>
</dbReference>
<proteinExistence type="predicted"/>
<sequence length="255" mass="27879">MAAPRSTSLRALRVLSQQNTATPYLRRNLHITGSHSAPPTNSSDRSSLYVSYTLADLKNECIKRSLRSAGSKSELVERLTNNDILQSRAFSIAMRRINGSAFAETPSRQFNTSRAQKGVKDSSTVDFVYLPSMHEVETPAPRAGPRVPVLPEIHSTSAGYDGNQTVESAPPMKPQVYTVSGAGSEVAASPMSEVVDNHSVDIDPFSLTETVGRSRFGEELNRQNGKKARESGIIKELWSGFMDDLTGSQQQHLNK</sequence>
<evidence type="ECO:0000313" key="2">
    <source>
        <dbReference type="EMBL" id="RJE24131.1"/>
    </source>
</evidence>
<organism evidence="2 3">
    <name type="scientific">Aspergillus sclerotialis</name>
    <dbReference type="NCBI Taxonomy" id="2070753"/>
    <lineage>
        <taxon>Eukaryota</taxon>
        <taxon>Fungi</taxon>
        <taxon>Dikarya</taxon>
        <taxon>Ascomycota</taxon>
        <taxon>Pezizomycotina</taxon>
        <taxon>Eurotiomycetes</taxon>
        <taxon>Eurotiomycetidae</taxon>
        <taxon>Eurotiales</taxon>
        <taxon>Aspergillaceae</taxon>
        <taxon>Aspergillus</taxon>
        <taxon>Aspergillus subgen. Polypaecilum</taxon>
    </lineage>
</organism>
<comment type="caution">
    <text evidence="2">The sequence shown here is derived from an EMBL/GenBank/DDBJ whole genome shotgun (WGS) entry which is preliminary data.</text>
</comment>